<feature type="region of interest" description="Disordered" evidence="1">
    <location>
        <begin position="1"/>
        <end position="23"/>
    </location>
</feature>
<name>T0HAC3_9SPHN</name>
<dbReference type="RefSeq" id="WP_021226848.1">
    <property type="nucleotide sequence ID" value="NZ_ATDP01000097.1"/>
</dbReference>
<dbReference type="PATRIC" id="fig|1331060.3.peg.3101"/>
<dbReference type="OrthoDB" id="226599at204457"/>
<sequence length="206" mass="23429">MADTIESLRAERDDADRRAGAAEREMESLKASIAARKAWLAKAKRDAGFSDNTSFDRVWEQALPLLLDTRNNKQPPAVDGMPVLDNGINTIIDGALEVVRKHDGGRHGLILNLKRLQDWLDLYIARAKAPEGPQAAWDWLTSHTTLELTYYRPTYADDDDLDEEWRVHRRSGSINDREWDLVGKGLSPQLAIEDARRTIELEKDQR</sequence>
<comment type="caution">
    <text evidence="2">The sequence shown here is derived from an EMBL/GenBank/DDBJ whole genome shotgun (WGS) entry which is preliminary data.</text>
</comment>
<protein>
    <submittedName>
        <fullName evidence="2">Uncharacterized protein</fullName>
    </submittedName>
</protein>
<organism evidence="2 3">
    <name type="scientific">Sphingobium lactosutens DS20</name>
    <dbReference type="NCBI Taxonomy" id="1331060"/>
    <lineage>
        <taxon>Bacteria</taxon>
        <taxon>Pseudomonadati</taxon>
        <taxon>Pseudomonadota</taxon>
        <taxon>Alphaproteobacteria</taxon>
        <taxon>Sphingomonadales</taxon>
        <taxon>Sphingomonadaceae</taxon>
        <taxon>Sphingobium</taxon>
    </lineage>
</organism>
<keyword evidence="3" id="KW-1185">Reference proteome</keyword>
<evidence type="ECO:0000256" key="1">
    <source>
        <dbReference type="SAM" id="MobiDB-lite"/>
    </source>
</evidence>
<gene>
    <name evidence="2" type="ORF">RLDS_16165</name>
</gene>
<dbReference type="EMBL" id="ATDP01000097">
    <property type="protein sequence ID" value="EQB13271.1"/>
    <property type="molecule type" value="Genomic_DNA"/>
</dbReference>
<dbReference type="Proteomes" id="UP000015531">
    <property type="component" value="Unassembled WGS sequence"/>
</dbReference>
<proteinExistence type="predicted"/>
<dbReference type="AlphaFoldDB" id="T0HAC3"/>
<accession>T0HAC3</accession>
<evidence type="ECO:0000313" key="3">
    <source>
        <dbReference type="Proteomes" id="UP000015531"/>
    </source>
</evidence>
<reference evidence="2 3" key="1">
    <citation type="journal article" date="2013" name="Genome Announc.">
        <title>Draft Genome Sequence of Sphingobium lactosutens Strain DS20T, Isolated from a Hexachlorocyclohexane Dumpsite.</title>
        <authorList>
            <person name="Kumar R."/>
            <person name="Dwivedi V."/>
            <person name="Negi V."/>
            <person name="Khurana J.P."/>
            <person name="Lal R."/>
        </authorList>
    </citation>
    <scope>NUCLEOTIDE SEQUENCE [LARGE SCALE GENOMIC DNA]</scope>
    <source>
        <strain evidence="2 3">DS20</strain>
    </source>
</reference>
<evidence type="ECO:0000313" key="2">
    <source>
        <dbReference type="EMBL" id="EQB13271.1"/>
    </source>
</evidence>